<keyword evidence="1" id="KW-1133">Transmembrane helix</keyword>
<dbReference type="RefSeq" id="WP_380551430.1">
    <property type="nucleotide sequence ID" value="NZ_JBHEZY010000003.1"/>
</dbReference>
<dbReference type="CDD" id="cd17339">
    <property type="entry name" value="MFS_NIMT_CynX_like"/>
    <property type="match status" value="1"/>
</dbReference>
<dbReference type="InterPro" id="IPR036259">
    <property type="entry name" value="MFS_trans_sf"/>
</dbReference>
<feature type="transmembrane region" description="Helical" evidence="1">
    <location>
        <begin position="61"/>
        <end position="86"/>
    </location>
</feature>
<comment type="caution">
    <text evidence="2">The sequence shown here is derived from an EMBL/GenBank/DDBJ whole genome shotgun (WGS) entry which is preliminary data.</text>
</comment>
<gene>
    <name evidence="2" type="ORF">ACEZDB_10890</name>
</gene>
<dbReference type="EMBL" id="JBHEZY010000003">
    <property type="protein sequence ID" value="MFC1431155.1"/>
    <property type="molecule type" value="Genomic_DNA"/>
</dbReference>
<evidence type="ECO:0000313" key="2">
    <source>
        <dbReference type="EMBL" id="MFC1431155.1"/>
    </source>
</evidence>
<organism evidence="2 3">
    <name type="scientific">Streptacidiphilus alkalitolerans</name>
    <dbReference type="NCBI Taxonomy" id="3342712"/>
    <lineage>
        <taxon>Bacteria</taxon>
        <taxon>Bacillati</taxon>
        <taxon>Actinomycetota</taxon>
        <taxon>Actinomycetes</taxon>
        <taxon>Kitasatosporales</taxon>
        <taxon>Streptomycetaceae</taxon>
        <taxon>Streptacidiphilus</taxon>
    </lineage>
</organism>
<feature type="transmembrane region" description="Helical" evidence="1">
    <location>
        <begin position="268"/>
        <end position="288"/>
    </location>
</feature>
<dbReference type="PANTHER" id="PTHR23523:SF2">
    <property type="entry name" value="2-NITROIMIDAZOLE TRANSPORTER"/>
    <property type="match status" value="1"/>
</dbReference>
<dbReference type="InterPro" id="IPR052524">
    <property type="entry name" value="MFS_Cyanate_Porter"/>
</dbReference>
<feature type="transmembrane region" description="Helical" evidence="1">
    <location>
        <begin position="234"/>
        <end position="256"/>
    </location>
</feature>
<feature type="transmembrane region" description="Helical" evidence="1">
    <location>
        <begin position="98"/>
        <end position="115"/>
    </location>
</feature>
<feature type="transmembrane region" description="Helical" evidence="1">
    <location>
        <begin position="180"/>
        <end position="202"/>
    </location>
</feature>
<dbReference type="Gene3D" id="1.20.1250.20">
    <property type="entry name" value="MFS general substrate transporter like domains"/>
    <property type="match status" value="2"/>
</dbReference>
<keyword evidence="1" id="KW-0472">Membrane</keyword>
<evidence type="ECO:0000313" key="3">
    <source>
        <dbReference type="Proteomes" id="UP001592530"/>
    </source>
</evidence>
<feature type="transmembrane region" description="Helical" evidence="1">
    <location>
        <begin position="121"/>
        <end position="143"/>
    </location>
</feature>
<feature type="transmembrane region" description="Helical" evidence="1">
    <location>
        <begin position="359"/>
        <end position="382"/>
    </location>
</feature>
<keyword evidence="1" id="KW-0812">Transmembrane</keyword>
<dbReference type="Pfam" id="PF07690">
    <property type="entry name" value="MFS_1"/>
    <property type="match status" value="1"/>
</dbReference>
<protein>
    <submittedName>
        <fullName evidence="2">CynX/NimT family MFS transporter</fullName>
    </submittedName>
</protein>
<dbReference type="SUPFAM" id="SSF103473">
    <property type="entry name" value="MFS general substrate transporter"/>
    <property type="match status" value="1"/>
</dbReference>
<evidence type="ECO:0000256" key="1">
    <source>
        <dbReference type="SAM" id="Phobius"/>
    </source>
</evidence>
<proteinExistence type="predicted"/>
<accession>A0ABV6WYQ4</accession>
<dbReference type="InterPro" id="IPR011701">
    <property type="entry name" value="MFS"/>
</dbReference>
<feature type="transmembrane region" description="Helical" evidence="1">
    <location>
        <begin position="155"/>
        <end position="174"/>
    </location>
</feature>
<feature type="transmembrane region" description="Helical" evidence="1">
    <location>
        <begin position="21"/>
        <end position="41"/>
    </location>
</feature>
<dbReference type="Proteomes" id="UP001592530">
    <property type="component" value="Unassembled WGS sequence"/>
</dbReference>
<name>A0ABV6WYQ4_9ACTN</name>
<feature type="transmembrane region" description="Helical" evidence="1">
    <location>
        <begin position="388"/>
        <end position="409"/>
    </location>
</feature>
<feature type="transmembrane region" description="Helical" evidence="1">
    <location>
        <begin position="300"/>
        <end position="319"/>
    </location>
</feature>
<feature type="transmembrane region" description="Helical" evidence="1">
    <location>
        <begin position="325"/>
        <end position="347"/>
    </location>
</feature>
<reference evidence="2 3" key="1">
    <citation type="submission" date="2024-09" db="EMBL/GenBank/DDBJ databases">
        <authorList>
            <person name="Lee S.D."/>
        </authorList>
    </citation>
    <scope>NUCLEOTIDE SEQUENCE [LARGE SCALE GENOMIC DNA]</scope>
    <source>
        <strain evidence="2 3">N1-3</strain>
    </source>
</reference>
<sequence length="419" mass="42426">MSRTTLDARTPYAPSTDAPSLAARIAVHPATALIGILLVSLNMRAALSAVSPLLTDVSGAYGLSSTAGGLLTTLPVLLMGITAPFVPKLVRRFGPERVVLGALGLLAAGVGLRVVSGVWTLFAGSIVIGAAIALLNVTLPGLVKRDFPDRAATMTGVYSTAMIVGATLAAALSVPMEHAFGGWQGSLASWSVLALFAGLVWLPQVRRRPAAGAGARALPQLGAARMAGLWKHPLAWQLALYMGMMSLLSYTLIAWMPTILTDQGMDRGTAGAVFAFCNLVQVGGAFLVPLMAGRMTSQRTLVALMVGCNVAGISGLLLAPVGGAWLWAVLLGIAQGGGFGLAMALIVLRAGGAAVASQLSGMAQMVGYFIAAAGPVGFGALHEATGGWGLPLVLLLGCCGVALCAGLGAGRAHTLRAAG</sequence>
<dbReference type="PANTHER" id="PTHR23523">
    <property type="match status" value="1"/>
</dbReference>